<dbReference type="Pfam" id="PF00271">
    <property type="entry name" value="Helicase_C"/>
    <property type="match status" value="1"/>
</dbReference>
<proteinExistence type="inferred from homology"/>
<evidence type="ECO:0000256" key="5">
    <source>
        <dbReference type="ARBA" id="ARBA00022806"/>
    </source>
</evidence>
<keyword evidence="4" id="KW-0378">Hydrolase</keyword>
<dbReference type="GO" id="GO:0005737">
    <property type="term" value="C:cytoplasm"/>
    <property type="evidence" value="ECO:0007669"/>
    <property type="project" value="TreeGrafter"/>
</dbReference>
<dbReference type="InterPro" id="IPR018982">
    <property type="entry name" value="RQC_domain"/>
</dbReference>
<evidence type="ECO:0000256" key="7">
    <source>
        <dbReference type="ARBA" id="ARBA00023125"/>
    </source>
</evidence>
<feature type="region of interest" description="Disordered" evidence="12">
    <location>
        <begin position="84"/>
        <end position="151"/>
    </location>
</feature>
<feature type="compositionally biased region" description="Low complexity" evidence="12">
    <location>
        <begin position="108"/>
        <end position="126"/>
    </location>
</feature>
<dbReference type="InterPro" id="IPR036388">
    <property type="entry name" value="WH-like_DNA-bd_sf"/>
</dbReference>
<gene>
    <name evidence="16" type="ORF">FCC1311_031812</name>
</gene>
<keyword evidence="8" id="KW-0413">Isomerase</keyword>
<dbReference type="GO" id="GO:0000724">
    <property type="term" value="P:double-strand break repair via homologous recombination"/>
    <property type="evidence" value="ECO:0007669"/>
    <property type="project" value="TreeGrafter"/>
</dbReference>
<dbReference type="PROSITE" id="PS51194">
    <property type="entry name" value="HELICASE_CTER"/>
    <property type="match status" value="1"/>
</dbReference>
<dbReference type="OrthoDB" id="10261556at2759"/>
<evidence type="ECO:0000256" key="9">
    <source>
        <dbReference type="ARBA" id="ARBA00023242"/>
    </source>
</evidence>
<feature type="domain" description="Helicase C-terminal" evidence="15">
    <location>
        <begin position="630"/>
        <end position="779"/>
    </location>
</feature>
<dbReference type="NCBIfam" id="TIGR00614">
    <property type="entry name" value="recQ_fam"/>
    <property type="match status" value="1"/>
</dbReference>
<dbReference type="InterPro" id="IPR044876">
    <property type="entry name" value="HRDC_dom_sf"/>
</dbReference>
<feature type="domain" description="Helicase ATP-binding" evidence="14">
    <location>
        <begin position="427"/>
        <end position="605"/>
    </location>
</feature>
<evidence type="ECO:0000259" key="13">
    <source>
        <dbReference type="PROSITE" id="PS50967"/>
    </source>
</evidence>
<comment type="catalytic activity">
    <reaction evidence="10">
        <text>Couples ATP hydrolysis with the unwinding of duplex DNA by translocating in the 3'-5' direction.</text>
        <dbReference type="EC" id="5.6.2.4"/>
    </reaction>
</comment>
<evidence type="ECO:0000256" key="8">
    <source>
        <dbReference type="ARBA" id="ARBA00023235"/>
    </source>
</evidence>
<feature type="region of interest" description="Disordered" evidence="12">
    <location>
        <begin position="1041"/>
        <end position="1064"/>
    </location>
</feature>
<dbReference type="Pfam" id="PF16124">
    <property type="entry name" value="RecQ_Zn_bind"/>
    <property type="match status" value="1"/>
</dbReference>
<evidence type="ECO:0000256" key="1">
    <source>
        <dbReference type="ARBA" id="ARBA00004123"/>
    </source>
</evidence>
<evidence type="ECO:0000256" key="6">
    <source>
        <dbReference type="ARBA" id="ARBA00022840"/>
    </source>
</evidence>
<comment type="caution">
    <text evidence="16">The sequence shown here is derived from an EMBL/GenBank/DDBJ whole genome shotgun (WGS) entry which is preliminary data.</text>
</comment>
<keyword evidence="17" id="KW-1185">Reference proteome</keyword>
<keyword evidence="6" id="KW-0067">ATP-binding</keyword>
<evidence type="ECO:0000256" key="4">
    <source>
        <dbReference type="ARBA" id="ARBA00022801"/>
    </source>
</evidence>
<dbReference type="EC" id="5.6.2.4" evidence="11"/>
<dbReference type="PROSITE" id="PS51192">
    <property type="entry name" value="HELICASE_ATP_BIND_1"/>
    <property type="match status" value="1"/>
</dbReference>
<dbReference type="GO" id="GO:0016787">
    <property type="term" value="F:hydrolase activity"/>
    <property type="evidence" value="ECO:0007669"/>
    <property type="project" value="UniProtKB-KW"/>
</dbReference>
<dbReference type="Proteomes" id="UP000241890">
    <property type="component" value="Unassembled WGS sequence"/>
</dbReference>
<dbReference type="SUPFAM" id="SSF52540">
    <property type="entry name" value="P-loop containing nucleoside triphosphate hydrolases"/>
    <property type="match status" value="1"/>
</dbReference>
<organism evidence="16 17">
    <name type="scientific">Hondaea fermentalgiana</name>
    <dbReference type="NCBI Taxonomy" id="2315210"/>
    <lineage>
        <taxon>Eukaryota</taxon>
        <taxon>Sar</taxon>
        <taxon>Stramenopiles</taxon>
        <taxon>Bigyra</taxon>
        <taxon>Labyrinthulomycetes</taxon>
        <taxon>Thraustochytrida</taxon>
        <taxon>Thraustochytriidae</taxon>
        <taxon>Hondaea</taxon>
    </lineage>
</organism>
<comment type="similarity">
    <text evidence="2">Belongs to the helicase family. RecQ subfamily.</text>
</comment>
<dbReference type="InterPro" id="IPR011545">
    <property type="entry name" value="DEAD/DEAH_box_helicase_dom"/>
</dbReference>
<dbReference type="SMART" id="SM00487">
    <property type="entry name" value="DEXDc"/>
    <property type="match status" value="1"/>
</dbReference>
<dbReference type="Gene3D" id="3.40.50.300">
    <property type="entry name" value="P-loop containing nucleotide triphosphate hydrolases"/>
    <property type="match status" value="2"/>
</dbReference>
<feature type="region of interest" description="Disordered" evidence="12">
    <location>
        <begin position="176"/>
        <end position="230"/>
    </location>
</feature>
<dbReference type="InterPro" id="IPR010997">
    <property type="entry name" value="HRDC-like_sf"/>
</dbReference>
<reference evidence="16 17" key="1">
    <citation type="submission" date="2017-12" db="EMBL/GenBank/DDBJ databases">
        <title>Sequencing, de novo assembly and annotation of complete genome of a new Thraustochytrid species, strain FCC1311.</title>
        <authorList>
            <person name="Sedici K."/>
            <person name="Godart F."/>
            <person name="Aiese Cigliano R."/>
            <person name="Sanseverino W."/>
            <person name="Barakat M."/>
            <person name="Ortet P."/>
            <person name="Marechal E."/>
            <person name="Cagnac O."/>
            <person name="Amato A."/>
        </authorList>
    </citation>
    <scope>NUCLEOTIDE SEQUENCE [LARGE SCALE GENOMIC DNA]</scope>
</reference>
<dbReference type="InterPro" id="IPR002121">
    <property type="entry name" value="HRDC_dom"/>
</dbReference>
<dbReference type="PROSITE" id="PS00690">
    <property type="entry name" value="DEAH_ATP_HELICASE"/>
    <property type="match status" value="1"/>
</dbReference>
<dbReference type="GO" id="GO:0006260">
    <property type="term" value="P:DNA replication"/>
    <property type="evidence" value="ECO:0007669"/>
    <property type="project" value="InterPro"/>
</dbReference>
<keyword evidence="7" id="KW-0238">DNA-binding</keyword>
<evidence type="ECO:0000313" key="16">
    <source>
        <dbReference type="EMBL" id="GBG26958.1"/>
    </source>
</evidence>
<dbReference type="Pfam" id="PF09382">
    <property type="entry name" value="RQC"/>
    <property type="match status" value="1"/>
</dbReference>
<keyword evidence="9" id="KW-0539">Nucleus</keyword>
<sequence length="1156" mass="124621">MESPVASCSGVAPRALRTNLAEQLAVREKELQRDATAYLRRRVFVQSSRAEIALQKGTPDRRAAVRLLKVTTFSPIKVAPGARGLAPDLSGLPKSSVLPPAQRPVPSKPASATSITTSAPTTSATANVTAEREPHVISKQASRTTSDLSRTMSKQEIMDAAGYSMDDLVQLVAPAPSEQKSNFRSSSSSQSEPHGAFDATAFKTPTISSGAGGGSGRHSGSAPPAPRFDAVENAANDSPYISPVGRSTSALGTCASTYEPNGNNSNDSFASRSLAGVYGDGNRSNDSTFSNASNGVSNYNNNYSNHSFSSNHNNISNNYSNHSFSSNYSDSNNNNTIDNNTYNMGGNGFGSSTTPQFEPLITPPLHRASGVHHEGSNKAVMSAAALTRQEDALEARSQGSFDWTTVYETNQRYFGYHKFRPGQRSAIHASLTGRDAFVLMPTGGGKSLCYQVPALISQGVTIVISPLVSLIQDQVMALNACGVKAAFFLGQGAAADDSGPSYLEIIRDLHADALKLLYVTPEKIAQSPSFVQTLQRLQLKGLLARFVIDEAHCVSQWGHAFRSDYLRLNILRENFRSVPILALTATATKIVISDVINVLGLRDPEIVKLSFNRVNLRYKILPKKRSMKENIETLANYVSSGQRRNQCGIIYCFSRKETEDVCFGLQRKLGAHAVTFYHAGIADPQERQSKQNLWSNNKVRVIVATIAFGMGINKPDVRYVVHFTMPKSITNFYQESGRGGRDGKIAECAVMFQLSDKTRIERLIRAEPQDQPSGNSSYGGGGGGGGGYGSGANAPRKVHRQIQELSQMTNFCLNKAECRRALICEHFNETFDAQQCNKTCDNCADRGTRSIVETDATDLAKALVQCAQMVNSGNGGKITMSALTKTVRGVSGGARECPQFGNYKTWKICDVERVVTLLFVQGVLEEYDLATGQYTNSYLRPGSGATAFLQNPKPITIRLIEGGRASSSTSSKGRALPLKRSAPASSSSSYFGNSPSAMSSRVPPQSREFATKRPRSSASKSGSDFRSLSFVRDTLDVEDNDDDDDFVGVTGRGLNRGSRVAADSGGADIVSGAGRTPSHLRAELLERLHEATVQLVEDSLTSDSQRSRHWLIFSDDHLQAIACALPLNLHELGQMPGIGPNKASTKGPGREQTTVI</sequence>
<keyword evidence="5 16" id="KW-0347">Helicase</keyword>
<dbReference type="Pfam" id="PF00570">
    <property type="entry name" value="HRDC"/>
    <property type="match status" value="1"/>
</dbReference>
<dbReference type="CDD" id="cd17920">
    <property type="entry name" value="DEXHc_RecQ"/>
    <property type="match status" value="1"/>
</dbReference>
<dbReference type="EMBL" id="BEYU01000026">
    <property type="protein sequence ID" value="GBG26958.1"/>
    <property type="molecule type" value="Genomic_DNA"/>
</dbReference>
<dbReference type="GO" id="GO:0043138">
    <property type="term" value="F:3'-5' DNA helicase activity"/>
    <property type="evidence" value="ECO:0007669"/>
    <property type="project" value="UniProtKB-EC"/>
</dbReference>
<feature type="compositionally biased region" description="Gly residues" evidence="12">
    <location>
        <begin position="777"/>
        <end position="790"/>
    </location>
</feature>
<dbReference type="PANTHER" id="PTHR13710:SF153">
    <property type="entry name" value="RECQ-LIKE DNA HELICASE BLM"/>
    <property type="match status" value="1"/>
</dbReference>
<feature type="compositionally biased region" description="Low complexity" evidence="12">
    <location>
        <begin position="981"/>
        <end position="997"/>
    </location>
</feature>
<feature type="compositionally biased region" description="Polar residues" evidence="12">
    <location>
        <begin position="139"/>
        <end position="151"/>
    </location>
</feature>
<dbReference type="Gene3D" id="1.10.150.80">
    <property type="entry name" value="HRDC domain"/>
    <property type="match status" value="1"/>
</dbReference>
<dbReference type="GO" id="GO:0005634">
    <property type="term" value="C:nucleus"/>
    <property type="evidence" value="ECO:0007669"/>
    <property type="project" value="UniProtKB-SubCell"/>
</dbReference>
<dbReference type="GO" id="GO:0003677">
    <property type="term" value="F:DNA binding"/>
    <property type="evidence" value="ECO:0007669"/>
    <property type="project" value="UniProtKB-KW"/>
</dbReference>
<evidence type="ECO:0000259" key="15">
    <source>
        <dbReference type="PROSITE" id="PS51194"/>
    </source>
</evidence>
<evidence type="ECO:0000256" key="12">
    <source>
        <dbReference type="SAM" id="MobiDB-lite"/>
    </source>
</evidence>
<dbReference type="AlphaFoldDB" id="A0A2R5GB67"/>
<dbReference type="InterPro" id="IPR032284">
    <property type="entry name" value="RecQ_Zn-bd"/>
</dbReference>
<evidence type="ECO:0000256" key="11">
    <source>
        <dbReference type="ARBA" id="ARBA00034808"/>
    </source>
</evidence>
<accession>A0A2R5GB67</accession>
<dbReference type="Pfam" id="PF00270">
    <property type="entry name" value="DEAD"/>
    <property type="match status" value="1"/>
</dbReference>
<evidence type="ECO:0000256" key="10">
    <source>
        <dbReference type="ARBA" id="ARBA00034617"/>
    </source>
</evidence>
<feature type="domain" description="HRDC" evidence="13">
    <location>
        <begin position="1078"/>
        <end position="1156"/>
    </location>
</feature>
<protein>
    <recommendedName>
        <fullName evidence="11">DNA 3'-5' helicase</fullName>
        <ecNumber evidence="11">5.6.2.4</ecNumber>
    </recommendedName>
</protein>
<feature type="region of interest" description="Disordered" evidence="12">
    <location>
        <begin position="765"/>
        <end position="797"/>
    </location>
</feature>
<evidence type="ECO:0000313" key="17">
    <source>
        <dbReference type="Proteomes" id="UP000241890"/>
    </source>
</evidence>
<evidence type="ECO:0000256" key="3">
    <source>
        <dbReference type="ARBA" id="ARBA00022741"/>
    </source>
</evidence>
<keyword evidence="3" id="KW-0547">Nucleotide-binding</keyword>
<dbReference type="Gene3D" id="1.10.10.10">
    <property type="entry name" value="Winged helix-like DNA-binding domain superfamily/Winged helix DNA-binding domain"/>
    <property type="match status" value="1"/>
</dbReference>
<dbReference type="InterPro" id="IPR004589">
    <property type="entry name" value="DNA_helicase_ATP-dep_RecQ"/>
</dbReference>
<dbReference type="GO" id="GO:0005524">
    <property type="term" value="F:ATP binding"/>
    <property type="evidence" value="ECO:0007669"/>
    <property type="project" value="UniProtKB-KW"/>
</dbReference>
<dbReference type="InterPro" id="IPR002464">
    <property type="entry name" value="DNA/RNA_helicase_DEAH_CS"/>
</dbReference>
<evidence type="ECO:0000259" key="14">
    <source>
        <dbReference type="PROSITE" id="PS51192"/>
    </source>
</evidence>
<dbReference type="SUPFAM" id="SSF47819">
    <property type="entry name" value="HRDC-like"/>
    <property type="match status" value="1"/>
</dbReference>
<dbReference type="PANTHER" id="PTHR13710">
    <property type="entry name" value="DNA HELICASE RECQ FAMILY MEMBER"/>
    <property type="match status" value="1"/>
</dbReference>
<dbReference type="InterPro" id="IPR001650">
    <property type="entry name" value="Helicase_C-like"/>
</dbReference>
<dbReference type="GO" id="GO:0005694">
    <property type="term" value="C:chromosome"/>
    <property type="evidence" value="ECO:0007669"/>
    <property type="project" value="TreeGrafter"/>
</dbReference>
<dbReference type="SMART" id="SM00490">
    <property type="entry name" value="HELICc"/>
    <property type="match status" value="1"/>
</dbReference>
<feature type="region of interest" description="Disordered" evidence="12">
    <location>
        <begin position="961"/>
        <end position="1023"/>
    </location>
</feature>
<dbReference type="InterPro" id="IPR027417">
    <property type="entry name" value="P-loop_NTPase"/>
</dbReference>
<dbReference type="FunFam" id="3.40.50.300:FF:000296">
    <property type="entry name" value="ATP-dependent DNA helicase RecQ"/>
    <property type="match status" value="1"/>
</dbReference>
<comment type="subcellular location">
    <subcellularLocation>
        <location evidence="1">Nucleus</location>
    </subcellularLocation>
</comment>
<evidence type="ECO:0000256" key="2">
    <source>
        <dbReference type="ARBA" id="ARBA00005446"/>
    </source>
</evidence>
<dbReference type="GO" id="GO:0009378">
    <property type="term" value="F:four-way junction helicase activity"/>
    <property type="evidence" value="ECO:0007669"/>
    <property type="project" value="TreeGrafter"/>
</dbReference>
<name>A0A2R5GB67_9STRA</name>
<dbReference type="PROSITE" id="PS50967">
    <property type="entry name" value="HRDC"/>
    <property type="match status" value="1"/>
</dbReference>
<dbReference type="InParanoid" id="A0A2R5GB67"/>
<dbReference type="InterPro" id="IPR014001">
    <property type="entry name" value="Helicase_ATP-bd"/>
</dbReference>
<feature type="compositionally biased region" description="Low complexity" evidence="12">
    <location>
        <begin position="177"/>
        <end position="191"/>
    </location>
</feature>